<dbReference type="PANTHER" id="PTHR38460:SF1">
    <property type="entry name" value="TAUTOMERASE YOLI-RELATED"/>
    <property type="match status" value="1"/>
</dbReference>
<dbReference type="InterPro" id="IPR037479">
    <property type="entry name" value="Tauto_MSAD"/>
</dbReference>
<dbReference type="AlphaFoldDB" id="A0A140E5W2"/>
<protein>
    <submittedName>
        <fullName evidence="1">4-oxalocrotonate tautomerase</fullName>
    </submittedName>
</protein>
<dbReference type="EMBL" id="CP014476">
    <property type="protein sequence ID" value="AMK78786.1"/>
    <property type="molecule type" value="Genomic_DNA"/>
</dbReference>
<dbReference type="OrthoDB" id="9804765at2"/>
<dbReference type="KEGG" id="mdn:JT25_020215"/>
<accession>A0A140E5W2</accession>
<dbReference type="Gene3D" id="3.30.429.10">
    <property type="entry name" value="Macrophage Migration Inhibitory Factor"/>
    <property type="match status" value="1"/>
</dbReference>
<evidence type="ECO:0000313" key="2">
    <source>
        <dbReference type="Proteomes" id="UP000030512"/>
    </source>
</evidence>
<dbReference type="InterPro" id="IPR014347">
    <property type="entry name" value="Tautomerase/MIF_sf"/>
</dbReference>
<dbReference type="Pfam" id="PF14552">
    <property type="entry name" value="Tautomerase_2"/>
    <property type="match status" value="1"/>
</dbReference>
<evidence type="ECO:0000313" key="1">
    <source>
        <dbReference type="EMBL" id="AMK78786.1"/>
    </source>
</evidence>
<organism evidence="1 2">
    <name type="scientific">Methylomonas denitrificans</name>
    <dbReference type="NCBI Taxonomy" id="1538553"/>
    <lineage>
        <taxon>Bacteria</taxon>
        <taxon>Pseudomonadati</taxon>
        <taxon>Pseudomonadota</taxon>
        <taxon>Gammaproteobacteria</taxon>
        <taxon>Methylococcales</taxon>
        <taxon>Methylococcaceae</taxon>
        <taxon>Methylomonas</taxon>
    </lineage>
</organism>
<dbReference type="RefSeq" id="WP_036273927.1">
    <property type="nucleotide sequence ID" value="NZ_CP014476.1"/>
</dbReference>
<dbReference type="Proteomes" id="UP000030512">
    <property type="component" value="Chromosome"/>
</dbReference>
<proteinExistence type="predicted"/>
<name>A0A140E5W2_9GAMM</name>
<reference evidence="1 2" key="1">
    <citation type="journal article" date="2015" name="Environ. Microbiol.">
        <title>Methane oxidation coupled to nitrate reduction under hypoxia by the Gammaproteobacterium Methylomonas denitrificans, sp. nov. type strain FJG1.</title>
        <authorList>
            <person name="Kits K.D."/>
            <person name="Klotz M.G."/>
            <person name="Stein L.Y."/>
        </authorList>
    </citation>
    <scope>NUCLEOTIDE SEQUENCE [LARGE SCALE GENOMIC DNA]</scope>
    <source>
        <strain evidence="1 2">FJG1</strain>
    </source>
</reference>
<sequence length="129" mass="14791">MAQIKIYGIKDHLNPIKRQLSDVIHDCVVDALQFPPDKRAHRFFPMAKEDFFAPSGRTDAYTIIEISMITGRETATKKKLIRMLFDTIQERIGIAHQDIEICIVESPACNWGFRGMHGDEVSLNYQINV</sequence>
<dbReference type="PANTHER" id="PTHR38460">
    <property type="entry name" value="TAUTOMERASE YOLI-RELATED"/>
    <property type="match status" value="1"/>
</dbReference>
<dbReference type="SUPFAM" id="SSF55331">
    <property type="entry name" value="Tautomerase/MIF"/>
    <property type="match status" value="1"/>
</dbReference>
<gene>
    <name evidence="1" type="ORF">JT25_020215</name>
</gene>
<keyword evidence="2" id="KW-1185">Reference proteome</keyword>
<dbReference type="STRING" id="1538553.JT25_020215"/>